<name>A7ATA4_BABBO</name>
<accession>A7ATA4</accession>
<dbReference type="PRINTS" id="PR00150">
    <property type="entry name" value="PEPCARBXLASE"/>
</dbReference>
<gene>
    <name evidence="2" type="ORF">BBOV_II002090</name>
</gene>
<dbReference type="PROSITE" id="PS00393">
    <property type="entry name" value="PEPCASE_2"/>
    <property type="match status" value="1"/>
</dbReference>
<reference evidence="2 3" key="1">
    <citation type="journal article" date="2007" name="PLoS Pathog.">
        <title>Genome sequence of Babesia bovis and comparative analysis of apicomplexan hemoprotozoa.</title>
        <authorList>
            <person name="Brayton K.A."/>
            <person name="Lau A.O.T."/>
            <person name="Herndon D.R."/>
            <person name="Hannick L."/>
            <person name="Kappmeyer L.S."/>
            <person name="Berens S.J."/>
            <person name="Bidwell S.L."/>
            <person name="Brown W.C."/>
            <person name="Crabtree J."/>
            <person name="Fadrosh D."/>
            <person name="Feldblum T."/>
            <person name="Forberger H.A."/>
            <person name="Haas B.J."/>
            <person name="Howell J.M."/>
            <person name="Khouri H."/>
            <person name="Koo H."/>
            <person name="Mann D.J."/>
            <person name="Norimine J."/>
            <person name="Paulsen I.T."/>
            <person name="Radune D."/>
            <person name="Ren Q."/>
            <person name="Smith R.K. Jr."/>
            <person name="Suarez C.E."/>
            <person name="White O."/>
            <person name="Wortman J.R."/>
            <person name="Knowles D.P. Jr."/>
            <person name="McElwain T.F."/>
            <person name="Nene V.M."/>
        </authorList>
    </citation>
    <scope>NUCLEOTIDE SEQUENCE [LARGE SCALE GENOMIC DNA]</scope>
    <source>
        <strain evidence="2">T2Bo</strain>
    </source>
</reference>
<dbReference type="RefSeq" id="XP_001609733.1">
    <property type="nucleotide sequence ID" value="XM_001609683.1"/>
</dbReference>
<dbReference type="AlphaFoldDB" id="A7ATA4"/>
<dbReference type="InterPro" id="IPR015813">
    <property type="entry name" value="Pyrv/PenolPyrv_kinase-like_dom"/>
</dbReference>
<dbReference type="GeneID" id="5477961"/>
<dbReference type="KEGG" id="bbo:BBOV_II002090"/>
<dbReference type="GO" id="GO:0015977">
    <property type="term" value="P:carbon fixation"/>
    <property type="evidence" value="ECO:0007669"/>
    <property type="project" value="InterPro"/>
</dbReference>
<dbReference type="SUPFAM" id="SSF51621">
    <property type="entry name" value="Phosphoenolpyruvate/pyruvate domain"/>
    <property type="match status" value="1"/>
</dbReference>
<keyword evidence="2" id="KW-0456">Lyase</keyword>
<dbReference type="EMBL" id="AAXT01000003">
    <property type="protein sequence ID" value="EDO06165.1"/>
    <property type="molecule type" value="Genomic_DNA"/>
</dbReference>
<dbReference type="eggNOG" id="ENOG502QPVS">
    <property type="taxonomic scope" value="Eukaryota"/>
</dbReference>
<protein>
    <submittedName>
        <fullName evidence="2">Phosphoenolpyruvate carboxylase, putative</fullName>
        <ecNumber evidence="2">4.1.1.31</ecNumber>
    </submittedName>
</protein>
<feature type="active site" evidence="1">
    <location>
        <position position="621"/>
    </location>
</feature>
<dbReference type="GO" id="GO:0005829">
    <property type="term" value="C:cytosol"/>
    <property type="evidence" value="ECO:0007669"/>
    <property type="project" value="TreeGrafter"/>
</dbReference>
<dbReference type="EC" id="4.1.1.31" evidence="2"/>
<dbReference type="OMA" id="VFGWTQS"/>
<comment type="caution">
    <text evidence="2">The sequence shown here is derived from an EMBL/GenBank/DDBJ whole genome shotgun (WGS) entry which is preliminary data.</text>
</comment>
<dbReference type="VEuPathDB" id="PiroplasmaDB:BBOV_II002090"/>
<evidence type="ECO:0000313" key="2">
    <source>
        <dbReference type="EMBL" id="EDO06165.1"/>
    </source>
</evidence>
<reference evidence="3" key="3">
    <citation type="journal article" date="2021" name="Int. J. Parasitol.">
        <title>Comparative analysis of gene expression between Babesia bovis blood stages and kinetes allowed by improved genome annotation.</title>
        <authorList>
            <person name="Ueti M.W."/>
            <person name="Johnson W.C."/>
            <person name="Kappmeyer L.S."/>
            <person name="Herndon D.R."/>
            <person name="Mousel M.R."/>
            <person name="Reif K.E."/>
            <person name="Taus N.S."/>
            <person name="Ifeonu O.O."/>
            <person name="Silva J.C."/>
            <person name="Suarez C.E."/>
            <person name="Brayton K.A."/>
        </authorList>
    </citation>
    <scope>NUCLEOTIDE SEQUENCE [LARGE SCALE GENOMIC DNA]</scope>
</reference>
<sequence length="954" mass="108906">MEEGDVLAALQERRKNRQEGDHVDFQQPLVLDMTLLEAILFQVVRKCVPEDVYEKISEIVQHEDSGDIKWARKKLHELDVSYWPHLARTLRIICAIGNTADKAQKKRRRDAYERTNAEDSDFQGTTYTLRGSMEMFKQKGMKPEDIYQHIANMHIDFVLTAHPTETHRLTSLMNHKRLCELLLQFDGQKCTPFEEASLIKDLEMHIATMWHTDQIRRQKPTLFDEIVAVAHRIKSTIFDSVPNLYEYLDAFLEEQNLPPLPLDTKLFTFSSWAGGDRDGNPFVTPDITRQTVCFNKIHACDLYLHMMERLAEELPLKDATDEFKLYTSTLDKELGAILGNMGAMDGIGAYFSDEFTCMMPDAQPDEVYRTLFRYIGTRLTITRYIARKDLANERSNVAEGIRKCVYNSVAEIMEPLKRCYASLCEVGCSMFANSRLKGVIRCLETFGLYLLRLDIRQDSSKHTLAADYLFKKLGLSNKRYSEMLECDKVALLSDIISQKGQFGITEDMLKEAPDGVDDVVGTFKVVGELGTEVINAYVISMCQEASDVLLVATFLEKIAGSQRDGVSHRVKIVPLLETIGSLRSSSDTMKCLFGNPCYRDYLITYHNSTQEVMIGYSDSGKDGGRLAASWELYKAQQMLYQVAEQSAVKIRYFHGRGGSISRGGGPLHHAIMSQPRGTLNNYLRLTVQGETIGYMFALPHDCLRTMEYYLTSCIQFNVNADAIEVKPEWIELWDEMAEISYKAYRKVVRDIPGFPEYFTALTPVKEMKLMNIGSRPAKRTKDGGIDTIRAIPWVFGWTQVQLNMPIWLGLADGLQHAISTGRLELLKDMYRSWPFCSSFLHLVSMVLLKTNANITEEYEKALVPQDYIHIGEMLRTNLMRATNLIKQVTCEREFCDHDIVVRRGFRCNARLLGPCAALQIETLVRYRNNPEDNRYHDALVISMKAIAAIMQHTG</sequence>
<dbReference type="Proteomes" id="UP000002173">
    <property type="component" value="Unassembled WGS sequence"/>
</dbReference>
<dbReference type="Pfam" id="PF00311">
    <property type="entry name" value="PEPcase"/>
    <property type="match status" value="1"/>
</dbReference>
<organism evidence="2 3">
    <name type="scientific">Babesia bovis</name>
    <dbReference type="NCBI Taxonomy" id="5865"/>
    <lineage>
        <taxon>Eukaryota</taxon>
        <taxon>Sar</taxon>
        <taxon>Alveolata</taxon>
        <taxon>Apicomplexa</taxon>
        <taxon>Aconoidasida</taxon>
        <taxon>Piroplasmida</taxon>
        <taxon>Babesiidae</taxon>
        <taxon>Babesia</taxon>
    </lineage>
</organism>
<dbReference type="GO" id="GO:0008964">
    <property type="term" value="F:phosphoenolpyruvate carboxylase activity"/>
    <property type="evidence" value="ECO:0007669"/>
    <property type="project" value="UniProtKB-EC"/>
</dbReference>
<dbReference type="PANTHER" id="PTHR30523:SF6">
    <property type="entry name" value="PHOSPHOENOLPYRUVATE CARBOXYLASE"/>
    <property type="match status" value="1"/>
</dbReference>
<evidence type="ECO:0000313" key="3">
    <source>
        <dbReference type="Proteomes" id="UP000002173"/>
    </source>
</evidence>
<keyword evidence="3" id="KW-1185">Reference proteome</keyword>
<dbReference type="STRING" id="5865.A7ATA4"/>
<keyword evidence="2" id="KW-0670">Pyruvate</keyword>
<dbReference type="PANTHER" id="PTHR30523">
    <property type="entry name" value="PHOSPHOENOLPYRUVATE CARBOXYLASE"/>
    <property type="match status" value="1"/>
</dbReference>
<dbReference type="FunCoup" id="A7ATA4">
    <property type="interactions" value="33"/>
</dbReference>
<dbReference type="InParanoid" id="A7ATA4"/>
<proteinExistence type="predicted"/>
<dbReference type="Gene3D" id="1.20.1440.90">
    <property type="entry name" value="Phosphoenolpyruvate/pyruvate domain"/>
    <property type="match status" value="1"/>
</dbReference>
<dbReference type="InterPro" id="IPR021135">
    <property type="entry name" value="PEP_COase"/>
</dbReference>
<reference evidence="3" key="2">
    <citation type="journal article" date="2020" name="Data Brief">
        <title>Transcriptome dataset of Babesia bovis life stages within vertebrate and invertebrate hosts.</title>
        <authorList>
            <person name="Ueti M.W."/>
            <person name="Johnson W.C."/>
            <person name="Kappmeyer L.S."/>
            <person name="Herndon D.R."/>
            <person name="Mousel M.R."/>
            <person name="Reif K.E."/>
            <person name="Taus N.S."/>
            <person name="Ifeonu O.O."/>
            <person name="Silva J.C."/>
            <person name="Suarez C.E."/>
            <person name="Brayton K.A."/>
        </authorList>
    </citation>
    <scope>NUCLEOTIDE SEQUENCE [LARGE SCALE GENOMIC DNA]</scope>
</reference>
<dbReference type="GO" id="GO:0006099">
    <property type="term" value="P:tricarboxylic acid cycle"/>
    <property type="evidence" value="ECO:0007669"/>
    <property type="project" value="InterPro"/>
</dbReference>
<evidence type="ECO:0000256" key="1">
    <source>
        <dbReference type="PROSITE-ProRule" id="PRU10112"/>
    </source>
</evidence>
<dbReference type="InterPro" id="IPR033129">
    <property type="entry name" value="PEPCASE_His_AS"/>
</dbReference>